<sequence>MAEALLRRGKYEEAVAAAQAAIEQLNASPDSADAALLRLRRRGLVCIIVKARLRCKTFSEAIQHIKPLREMGQEDQAQWTEQMAALEKELSDTERPDQQTADATHSSARVLPAELLLLVESLVIHADLLDALGRIGEAAERCEWLFTVLHLMSTACPTSTAGTSSQNSVQDTDRDGSTRDHRYEGASAVVENVAFMPAYH</sequence>
<accession>A0A0G4H407</accession>
<proteinExistence type="predicted"/>
<dbReference type="Gene3D" id="1.25.40.10">
    <property type="entry name" value="Tetratricopeptide repeat domain"/>
    <property type="match status" value="1"/>
</dbReference>
<reference evidence="2 3" key="1">
    <citation type="submission" date="2014-11" db="EMBL/GenBank/DDBJ databases">
        <authorList>
            <person name="Zhu J."/>
            <person name="Qi W."/>
            <person name="Song R."/>
        </authorList>
    </citation>
    <scope>NUCLEOTIDE SEQUENCE [LARGE SCALE GENOMIC DNA]</scope>
</reference>
<feature type="compositionally biased region" description="Polar residues" evidence="1">
    <location>
        <begin position="157"/>
        <end position="170"/>
    </location>
</feature>
<organism evidence="2 3">
    <name type="scientific">Vitrella brassicaformis (strain CCMP3155)</name>
    <dbReference type="NCBI Taxonomy" id="1169540"/>
    <lineage>
        <taxon>Eukaryota</taxon>
        <taxon>Sar</taxon>
        <taxon>Alveolata</taxon>
        <taxon>Colpodellida</taxon>
        <taxon>Vitrellaceae</taxon>
        <taxon>Vitrella</taxon>
    </lineage>
</organism>
<feature type="region of interest" description="Disordered" evidence="1">
    <location>
        <begin position="157"/>
        <end position="180"/>
    </location>
</feature>
<dbReference type="AlphaFoldDB" id="A0A0G4H407"/>
<dbReference type="Proteomes" id="UP000041254">
    <property type="component" value="Unassembled WGS sequence"/>
</dbReference>
<feature type="compositionally biased region" description="Basic and acidic residues" evidence="1">
    <location>
        <begin position="171"/>
        <end position="180"/>
    </location>
</feature>
<evidence type="ECO:0000313" key="3">
    <source>
        <dbReference type="Proteomes" id="UP000041254"/>
    </source>
</evidence>
<name>A0A0G4H407_VITBC</name>
<protein>
    <submittedName>
        <fullName evidence="2">Uncharacterized protein</fullName>
    </submittedName>
</protein>
<keyword evidence="3" id="KW-1185">Reference proteome</keyword>
<dbReference type="EMBL" id="CDMY01000978">
    <property type="protein sequence ID" value="CEM38281.1"/>
    <property type="molecule type" value="Genomic_DNA"/>
</dbReference>
<gene>
    <name evidence="2" type="ORF">Vbra_172</name>
</gene>
<evidence type="ECO:0000313" key="2">
    <source>
        <dbReference type="EMBL" id="CEM38281.1"/>
    </source>
</evidence>
<evidence type="ECO:0000256" key="1">
    <source>
        <dbReference type="SAM" id="MobiDB-lite"/>
    </source>
</evidence>
<dbReference type="InParanoid" id="A0A0G4H407"/>
<dbReference type="InterPro" id="IPR011990">
    <property type="entry name" value="TPR-like_helical_dom_sf"/>
</dbReference>
<dbReference type="VEuPathDB" id="CryptoDB:Vbra_172"/>